<dbReference type="InterPro" id="IPR012506">
    <property type="entry name" value="TMEM86B-like"/>
</dbReference>
<evidence type="ECO:0000256" key="6">
    <source>
        <dbReference type="SAM" id="Phobius"/>
    </source>
</evidence>
<evidence type="ECO:0000256" key="4">
    <source>
        <dbReference type="ARBA" id="ARBA00022989"/>
    </source>
</evidence>
<keyword evidence="4 6" id="KW-1133">Transmembrane helix</keyword>
<feature type="transmembrane region" description="Helical" evidence="6">
    <location>
        <begin position="7"/>
        <end position="25"/>
    </location>
</feature>
<sequence>MTKPPLHHIIFGILFFLLVTVDIYLAGTSFVFFRVISKPLILLTLIFYFLQNRIGMERIPGRFTLLALVFSLIGDIFLLFDQISELYFILGLGSFLLAHVFYAFCFYLQRSSKTRLDFWIMTVLLTGYGVALYTLLYTRLVNIKIPVALYILAILIMVIMAYRRKIKVSGNSFLLVFIGALSFIISDSLLAINKFLIPLPFSNFLVMGTYALAQYLIVTGLLKDKNGNNN</sequence>
<keyword evidence="3 6" id="KW-0812">Transmembrane</keyword>
<feature type="transmembrane region" description="Helical" evidence="6">
    <location>
        <begin position="118"/>
        <end position="137"/>
    </location>
</feature>
<dbReference type="EMBL" id="JBEWYP010000008">
    <property type="protein sequence ID" value="MET7030348.1"/>
    <property type="molecule type" value="Genomic_DNA"/>
</dbReference>
<dbReference type="Pfam" id="PF07947">
    <property type="entry name" value="YhhN"/>
    <property type="match status" value="1"/>
</dbReference>
<proteinExistence type="inferred from homology"/>
<evidence type="ECO:0000256" key="3">
    <source>
        <dbReference type="ARBA" id="ARBA00022692"/>
    </source>
</evidence>
<evidence type="ECO:0000256" key="2">
    <source>
        <dbReference type="ARBA" id="ARBA00007375"/>
    </source>
</evidence>
<dbReference type="PANTHER" id="PTHR31885">
    <property type="entry name" value="GH04784P"/>
    <property type="match status" value="1"/>
</dbReference>
<evidence type="ECO:0000313" key="8">
    <source>
        <dbReference type="Proteomes" id="UP001549773"/>
    </source>
</evidence>
<organism evidence="7 8">
    <name type="scientific">Sediminicola luteus</name>
    <dbReference type="NCBI Taxonomy" id="319238"/>
    <lineage>
        <taxon>Bacteria</taxon>
        <taxon>Pseudomonadati</taxon>
        <taxon>Bacteroidota</taxon>
        <taxon>Flavobacteriia</taxon>
        <taxon>Flavobacteriales</taxon>
        <taxon>Flavobacteriaceae</taxon>
        <taxon>Sediminicola</taxon>
    </lineage>
</organism>
<comment type="subcellular location">
    <subcellularLocation>
        <location evidence="1">Membrane</location>
        <topology evidence="1">Multi-pass membrane protein</topology>
    </subcellularLocation>
</comment>
<keyword evidence="5 6" id="KW-0472">Membrane</keyword>
<feature type="transmembrane region" description="Helical" evidence="6">
    <location>
        <begin position="143"/>
        <end position="162"/>
    </location>
</feature>
<dbReference type="PANTHER" id="PTHR31885:SF6">
    <property type="entry name" value="GH04784P"/>
    <property type="match status" value="1"/>
</dbReference>
<evidence type="ECO:0000256" key="5">
    <source>
        <dbReference type="ARBA" id="ARBA00023136"/>
    </source>
</evidence>
<accession>A0ABV2TYJ3</accession>
<evidence type="ECO:0000256" key="1">
    <source>
        <dbReference type="ARBA" id="ARBA00004141"/>
    </source>
</evidence>
<name>A0ABV2TYJ3_9FLAO</name>
<protein>
    <submittedName>
        <fullName evidence="7">Lysoplasmalogenase</fullName>
    </submittedName>
</protein>
<dbReference type="RefSeq" id="WP_354619143.1">
    <property type="nucleotide sequence ID" value="NZ_JBEWYP010000008.1"/>
</dbReference>
<feature type="transmembrane region" description="Helical" evidence="6">
    <location>
        <begin position="204"/>
        <end position="222"/>
    </location>
</feature>
<feature type="transmembrane region" description="Helical" evidence="6">
    <location>
        <begin position="86"/>
        <end position="106"/>
    </location>
</feature>
<evidence type="ECO:0000313" key="7">
    <source>
        <dbReference type="EMBL" id="MET7030348.1"/>
    </source>
</evidence>
<dbReference type="Proteomes" id="UP001549773">
    <property type="component" value="Unassembled WGS sequence"/>
</dbReference>
<reference evidence="7 8" key="1">
    <citation type="submission" date="2024-07" db="EMBL/GenBank/DDBJ databases">
        <title>The genome sequence of type strain Sediminicola luteus GDMCC 1.2596T.</title>
        <authorList>
            <person name="Liu Y."/>
        </authorList>
    </citation>
    <scope>NUCLEOTIDE SEQUENCE [LARGE SCALE GENOMIC DNA]</scope>
    <source>
        <strain evidence="7 8">GDMCC 1.2596</strain>
    </source>
</reference>
<comment type="caution">
    <text evidence="7">The sequence shown here is derived from an EMBL/GenBank/DDBJ whole genome shotgun (WGS) entry which is preliminary data.</text>
</comment>
<feature type="transmembrane region" description="Helical" evidence="6">
    <location>
        <begin position="62"/>
        <end position="80"/>
    </location>
</feature>
<gene>
    <name evidence="7" type="ORF">ABXZ32_13145</name>
</gene>
<keyword evidence="8" id="KW-1185">Reference proteome</keyword>
<comment type="similarity">
    <text evidence="2">Belongs to the TMEM86 family.</text>
</comment>
<feature type="transmembrane region" description="Helical" evidence="6">
    <location>
        <begin position="174"/>
        <end position="192"/>
    </location>
</feature>
<feature type="transmembrane region" description="Helical" evidence="6">
    <location>
        <begin position="31"/>
        <end position="50"/>
    </location>
</feature>